<proteinExistence type="predicted"/>
<evidence type="ECO:0000313" key="1">
    <source>
        <dbReference type="EMBL" id="MPN32757.1"/>
    </source>
</evidence>
<gene>
    <name evidence="1" type="ORF">SDC9_180237</name>
</gene>
<sequence>MAVSVWIAARNISPVEMWGIKSFLTMLSAWVPLPAPGFPMSTSLMIAPPLLHEALIVPHQHMGFQLFHGIQSHTNHNQKRSAAKIDVQAGNSDGNVWH</sequence>
<name>A0A645H158_9ZZZZ</name>
<organism evidence="1">
    <name type="scientific">bioreactor metagenome</name>
    <dbReference type="NCBI Taxonomy" id="1076179"/>
    <lineage>
        <taxon>unclassified sequences</taxon>
        <taxon>metagenomes</taxon>
        <taxon>ecological metagenomes</taxon>
    </lineage>
</organism>
<reference evidence="1" key="1">
    <citation type="submission" date="2019-08" db="EMBL/GenBank/DDBJ databases">
        <authorList>
            <person name="Kucharzyk K."/>
            <person name="Murdoch R.W."/>
            <person name="Higgins S."/>
            <person name="Loffler F."/>
        </authorList>
    </citation>
    <scope>NUCLEOTIDE SEQUENCE</scope>
</reference>
<accession>A0A645H158</accession>
<dbReference type="EMBL" id="VSSQ01084937">
    <property type="protein sequence ID" value="MPN32757.1"/>
    <property type="molecule type" value="Genomic_DNA"/>
</dbReference>
<protein>
    <submittedName>
        <fullName evidence="1">Uncharacterized protein</fullName>
    </submittedName>
</protein>
<dbReference type="AlphaFoldDB" id="A0A645H158"/>
<comment type="caution">
    <text evidence="1">The sequence shown here is derived from an EMBL/GenBank/DDBJ whole genome shotgun (WGS) entry which is preliminary data.</text>
</comment>